<dbReference type="RefSeq" id="WP_026933515.1">
    <property type="nucleotide sequence ID" value="NZ_LT629745.1"/>
</dbReference>
<proteinExistence type="predicted"/>
<keyword evidence="2" id="KW-1185">Reference proteome</keyword>
<protein>
    <recommendedName>
        <fullName evidence="3">Glycine dehydrogenase</fullName>
    </recommendedName>
</protein>
<dbReference type="EMBL" id="LT629745">
    <property type="protein sequence ID" value="SDS04632.1"/>
    <property type="molecule type" value="Genomic_DNA"/>
</dbReference>
<dbReference type="Proteomes" id="UP000198858">
    <property type="component" value="Chromosome I"/>
</dbReference>
<evidence type="ECO:0000313" key="2">
    <source>
        <dbReference type="Proteomes" id="UP000198858"/>
    </source>
</evidence>
<reference evidence="1 2" key="1">
    <citation type="submission" date="2016-10" db="EMBL/GenBank/DDBJ databases">
        <authorList>
            <person name="Varghese N."/>
            <person name="Submissions S."/>
        </authorList>
    </citation>
    <scope>NUCLEOTIDE SEQUENCE [LARGE SCALE GENOMIC DNA]</scope>
    <source>
        <strain evidence="1 2">Mar_2010_102</strain>
    </source>
</reference>
<organism evidence="1 2">
    <name type="scientific">Christiangramia echinicola</name>
    <dbReference type="NCBI Taxonomy" id="279359"/>
    <lineage>
        <taxon>Bacteria</taxon>
        <taxon>Pseudomonadati</taxon>
        <taxon>Bacteroidota</taxon>
        <taxon>Flavobacteriia</taxon>
        <taxon>Flavobacteriales</taxon>
        <taxon>Flavobacteriaceae</taxon>
        <taxon>Christiangramia</taxon>
    </lineage>
</organism>
<gene>
    <name evidence="1" type="ORF">SAMN04488552_1932</name>
</gene>
<dbReference type="AlphaFoldDB" id="A0A1H1P099"/>
<evidence type="ECO:0000313" key="1">
    <source>
        <dbReference type="EMBL" id="SDS04632.1"/>
    </source>
</evidence>
<sequence length="88" mass="10503">MSKKSKFFFIDCSEAADCCNKAQYEEANFLDKAKLYIHLILCKTCRKFSQRNSKLTDLLDKSKIEPCPEEKKQQWREEIKKEFAEERT</sequence>
<evidence type="ECO:0008006" key="3">
    <source>
        <dbReference type="Google" id="ProtNLM"/>
    </source>
</evidence>
<dbReference type="STRING" id="1250231.SAMN04488552_1932"/>
<accession>A0A1H1P099</accession>
<name>A0A1H1P099_9FLAO</name>